<feature type="signal peptide" evidence="2">
    <location>
        <begin position="1"/>
        <end position="22"/>
    </location>
</feature>
<dbReference type="OrthoDB" id="6285737at2759"/>
<dbReference type="InterPro" id="IPR052954">
    <property type="entry name" value="GPCR-Ligand_Int"/>
</dbReference>
<organism evidence="3 4">
    <name type="scientific">Dibothriocephalus latus</name>
    <name type="common">Fish tapeworm</name>
    <name type="synonym">Diphyllobothrium latum</name>
    <dbReference type="NCBI Taxonomy" id="60516"/>
    <lineage>
        <taxon>Eukaryota</taxon>
        <taxon>Metazoa</taxon>
        <taxon>Spiralia</taxon>
        <taxon>Lophotrochozoa</taxon>
        <taxon>Platyhelminthes</taxon>
        <taxon>Cestoda</taxon>
        <taxon>Eucestoda</taxon>
        <taxon>Diphyllobothriidea</taxon>
        <taxon>Diphyllobothriidae</taxon>
        <taxon>Dibothriocephalus</taxon>
    </lineage>
</organism>
<keyword evidence="4" id="KW-1185">Reference proteome</keyword>
<dbReference type="Proteomes" id="UP000281553">
    <property type="component" value="Unassembled WGS sequence"/>
</dbReference>
<feature type="transmembrane region" description="Helical" evidence="1">
    <location>
        <begin position="100"/>
        <end position="120"/>
    </location>
</feature>
<evidence type="ECO:0008006" key="5">
    <source>
        <dbReference type="Google" id="ProtNLM"/>
    </source>
</evidence>
<feature type="transmembrane region" description="Helical" evidence="1">
    <location>
        <begin position="231"/>
        <end position="252"/>
    </location>
</feature>
<evidence type="ECO:0000313" key="4">
    <source>
        <dbReference type="Proteomes" id="UP000281553"/>
    </source>
</evidence>
<feature type="transmembrane region" description="Helical" evidence="1">
    <location>
        <begin position="364"/>
        <end position="382"/>
    </location>
</feature>
<keyword evidence="1" id="KW-0812">Transmembrane</keyword>
<dbReference type="AlphaFoldDB" id="A0A3P7PG09"/>
<keyword evidence="2" id="KW-0732">Signal</keyword>
<evidence type="ECO:0000256" key="1">
    <source>
        <dbReference type="SAM" id="Phobius"/>
    </source>
</evidence>
<keyword evidence="1" id="KW-1133">Transmembrane helix</keyword>
<accession>A0A3P7PG09</accession>
<gene>
    <name evidence="3" type="ORF">DILT_LOCUS13294</name>
</gene>
<dbReference type="PANTHER" id="PTHR46641">
    <property type="entry name" value="FMRFAMIDE RECEPTOR-RELATED"/>
    <property type="match status" value="1"/>
</dbReference>
<name>A0A3P7PG09_DIBLA</name>
<reference evidence="3 4" key="1">
    <citation type="submission" date="2018-11" db="EMBL/GenBank/DDBJ databases">
        <authorList>
            <consortium name="Pathogen Informatics"/>
        </authorList>
    </citation>
    <scope>NUCLEOTIDE SEQUENCE [LARGE SCALE GENOMIC DNA]</scope>
</reference>
<evidence type="ECO:0000256" key="2">
    <source>
        <dbReference type="SAM" id="SignalP"/>
    </source>
</evidence>
<proteinExistence type="predicted"/>
<dbReference type="PANTHER" id="PTHR46641:SF6">
    <property type="entry name" value="G-PROTEIN COUPLED RECEPTORS FAMILY 1 PROFILE DOMAIN-CONTAINING PROTEIN"/>
    <property type="match status" value="1"/>
</dbReference>
<feature type="non-terminal residue" evidence="3">
    <location>
        <position position="576"/>
    </location>
</feature>
<sequence>MKRNQRVPQFFCFQWTKSFLLAVSLQTSIIQCARNDLQESQQNYLQGNINLSYLPELDLDGDKFSFSHRLLDIVTYTFCTIGILSNFFAYALLNGKATIGILLIKLVLLSDGLVCAFYLLNQIWTDITINYLMNSLVTEYLSRKPVLQHISNVLRTLAVTSVSVSNWYIVCMILHRCVSIYANPARGRLRRSLWAFAQKPSNLWLAYLSCCLFSLLQAALTLHWFPLLLDVLTFVLPLCLVFLFSIILLYGLRAIQRSQNRNLPTTAPQTRSFRSCCGCGVLCSPHRCGKGDLDDSFAQTKLQTGTQYNGSTYIANNSYTGASLWAGPSRELDCKEQDAYNPSTADPETRTNNRDLSELHRKRVYSRITMTILSLAVSFLILDSLQFADLLIRIPWQNILGSVEDHRQQNLSHLSHLNLTMDLLMREVQTSGEKQSVLSIVKNSCTLGKTLTNFLILCAHSRHFRFLLIAHFRRLQRVLHSRRYRLCCQRAQDKHLYRAVAPPPPPPVPPAPPAFVQQRQHNCVDCSNNKKKRVRWHDHRGGGGQHQPAPQEPQTVLNRCHCLQALKVAQHVGPAV</sequence>
<feature type="transmembrane region" description="Helical" evidence="1">
    <location>
        <begin position="73"/>
        <end position="93"/>
    </location>
</feature>
<feature type="chain" id="PRO_5017958603" description="G-protein coupled receptors family 1 profile domain-containing protein" evidence="2">
    <location>
        <begin position="23"/>
        <end position="576"/>
    </location>
</feature>
<protein>
    <recommendedName>
        <fullName evidence="5">G-protein coupled receptors family 1 profile domain-containing protein</fullName>
    </recommendedName>
</protein>
<keyword evidence="1" id="KW-0472">Membrane</keyword>
<evidence type="ECO:0000313" key="3">
    <source>
        <dbReference type="EMBL" id="VDN18919.1"/>
    </source>
</evidence>
<feature type="transmembrane region" description="Helical" evidence="1">
    <location>
        <begin position="203"/>
        <end position="225"/>
    </location>
</feature>
<dbReference type="EMBL" id="UYRU01069677">
    <property type="protein sequence ID" value="VDN18919.1"/>
    <property type="molecule type" value="Genomic_DNA"/>
</dbReference>